<evidence type="ECO:0000256" key="6">
    <source>
        <dbReference type="SAM" id="Phobius"/>
    </source>
</evidence>
<dbReference type="EMBL" id="CP104003">
    <property type="protein sequence ID" value="UWM52916.1"/>
    <property type="molecule type" value="Genomic_DNA"/>
</dbReference>
<reference evidence="7" key="1">
    <citation type="submission" date="2022-09" db="EMBL/GenBank/DDBJ databases">
        <title>Diverse halophilic archaea isolated from saline environments.</title>
        <authorList>
            <person name="Cui H.-L."/>
        </authorList>
    </citation>
    <scope>NUCLEOTIDE SEQUENCE</scope>
    <source>
        <strain evidence="7">ZS-35-S2</strain>
    </source>
</reference>
<gene>
    <name evidence="7" type="ORF">N0B31_12230</name>
</gene>
<comment type="similarity">
    <text evidence="2">Belongs to the LemA family.</text>
</comment>
<dbReference type="InterPro" id="IPR007156">
    <property type="entry name" value="MamQ_LemA"/>
</dbReference>
<dbReference type="PANTHER" id="PTHR34478:SF1">
    <property type="entry name" value="PROTEIN LEMA"/>
    <property type="match status" value="1"/>
</dbReference>
<dbReference type="InterPro" id="IPR023353">
    <property type="entry name" value="LemA-like_dom_sf"/>
</dbReference>
<dbReference type="AlphaFoldDB" id="A0A9E7QZJ2"/>
<dbReference type="PANTHER" id="PTHR34478">
    <property type="entry name" value="PROTEIN LEMA"/>
    <property type="match status" value="1"/>
</dbReference>
<proteinExistence type="inferred from homology"/>
<organism evidence="7 8">
    <name type="scientific">Salinirubellus salinus</name>
    <dbReference type="NCBI Taxonomy" id="1364945"/>
    <lineage>
        <taxon>Archaea</taxon>
        <taxon>Methanobacteriati</taxon>
        <taxon>Methanobacteriota</taxon>
        <taxon>Stenosarchaea group</taxon>
        <taxon>Halobacteria</taxon>
        <taxon>Halobacteriales</taxon>
        <taxon>Natronomonadaceae</taxon>
        <taxon>Salinirubellus</taxon>
    </lineage>
</organism>
<evidence type="ECO:0000256" key="4">
    <source>
        <dbReference type="ARBA" id="ARBA00022989"/>
    </source>
</evidence>
<evidence type="ECO:0000313" key="8">
    <source>
        <dbReference type="Proteomes" id="UP001057580"/>
    </source>
</evidence>
<keyword evidence="3 6" id="KW-0812">Transmembrane</keyword>
<evidence type="ECO:0000256" key="3">
    <source>
        <dbReference type="ARBA" id="ARBA00022692"/>
    </source>
</evidence>
<dbReference type="RefSeq" id="WP_260591911.1">
    <property type="nucleotide sequence ID" value="NZ_CP104003.1"/>
</dbReference>
<sequence length="193" mass="22365">MVSFPSVVAGFAGLLVVYSLVRYLGSAHNNLVEARQNVDRTWGNVETLLQRRHDEVASLVAVAREHVDVEQEVLAEVLVARERLVEADTPSQRALAEVEVKRAVDEIYNLADDYPELRADEHFAELGETITELERRLEDRREYYNEAVARYNARLDRFPESLFASRRDYEPREPFSADEEARERVDIREQFAR</sequence>
<protein>
    <submittedName>
        <fullName evidence="7">LemA family protein</fullName>
    </submittedName>
</protein>
<evidence type="ECO:0000256" key="5">
    <source>
        <dbReference type="ARBA" id="ARBA00023136"/>
    </source>
</evidence>
<name>A0A9E7QZJ2_9EURY</name>
<dbReference type="KEGG" id="ssai:N0B31_12230"/>
<comment type="subcellular location">
    <subcellularLocation>
        <location evidence="1">Membrane</location>
        <topology evidence="1">Single-pass membrane protein</topology>
    </subcellularLocation>
</comment>
<dbReference type="Gene3D" id="1.20.1440.20">
    <property type="entry name" value="LemA-like domain"/>
    <property type="match status" value="1"/>
</dbReference>
<keyword evidence="4 6" id="KW-1133">Transmembrane helix</keyword>
<evidence type="ECO:0000256" key="2">
    <source>
        <dbReference type="ARBA" id="ARBA00008854"/>
    </source>
</evidence>
<evidence type="ECO:0000313" key="7">
    <source>
        <dbReference type="EMBL" id="UWM52916.1"/>
    </source>
</evidence>
<feature type="transmembrane region" description="Helical" evidence="6">
    <location>
        <begin position="6"/>
        <end position="25"/>
    </location>
</feature>
<accession>A0A9E7QZJ2</accession>
<dbReference type="Pfam" id="PF04011">
    <property type="entry name" value="LemA"/>
    <property type="match status" value="1"/>
</dbReference>
<dbReference type="GO" id="GO:0016020">
    <property type="term" value="C:membrane"/>
    <property type="evidence" value="ECO:0007669"/>
    <property type="project" value="UniProtKB-SubCell"/>
</dbReference>
<evidence type="ECO:0000256" key="1">
    <source>
        <dbReference type="ARBA" id="ARBA00004167"/>
    </source>
</evidence>
<dbReference type="GeneID" id="74943202"/>
<keyword evidence="8" id="KW-1185">Reference proteome</keyword>
<keyword evidence="5 6" id="KW-0472">Membrane</keyword>
<dbReference type="SUPFAM" id="SSF140478">
    <property type="entry name" value="LemA-like"/>
    <property type="match status" value="1"/>
</dbReference>
<dbReference type="Proteomes" id="UP001057580">
    <property type="component" value="Chromosome"/>
</dbReference>